<evidence type="ECO:0000256" key="3">
    <source>
        <dbReference type="ARBA" id="ARBA00022490"/>
    </source>
</evidence>
<feature type="compositionally biased region" description="Low complexity" evidence="4">
    <location>
        <begin position="30"/>
        <end position="47"/>
    </location>
</feature>
<evidence type="ECO:0000256" key="1">
    <source>
        <dbReference type="ARBA" id="ARBA00004496"/>
    </source>
</evidence>
<dbReference type="PANTHER" id="PTHR10343:SF84">
    <property type="entry name" value="5'-AMP-ACTIVATED PROTEIN KINASE SUBUNIT BETA-1"/>
    <property type="match status" value="1"/>
</dbReference>
<dbReference type="InterPro" id="IPR037256">
    <property type="entry name" value="ASC_dom_sf"/>
</dbReference>
<name>A0A6G1G5T3_9PEZI</name>
<dbReference type="SMART" id="SM01010">
    <property type="entry name" value="AMPKBI"/>
    <property type="match status" value="1"/>
</dbReference>
<feature type="domain" description="Association with the SNF1 complex (ASC)" evidence="5">
    <location>
        <begin position="304"/>
        <end position="405"/>
    </location>
</feature>
<protein>
    <recommendedName>
        <fullName evidence="5">Association with the SNF1 complex (ASC) domain-containing protein</fullName>
    </recommendedName>
</protein>
<feature type="region of interest" description="Disordered" evidence="4">
    <location>
        <begin position="239"/>
        <end position="313"/>
    </location>
</feature>
<dbReference type="InterPro" id="IPR006828">
    <property type="entry name" value="ASC_dom"/>
</dbReference>
<comment type="similarity">
    <text evidence="2">Belongs to the 5'-AMP-activated protein kinase beta subunit family.</text>
</comment>
<dbReference type="EMBL" id="ML975155">
    <property type="protein sequence ID" value="KAF1813296.1"/>
    <property type="molecule type" value="Genomic_DNA"/>
</dbReference>
<reference evidence="8" key="3">
    <citation type="submission" date="2025-04" db="UniProtKB">
        <authorList>
            <consortium name="RefSeq"/>
        </authorList>
    </citation>
    <scope>IDENTIFICATION</scope>
    <source>
        <strain evidence="8">CBS 781.70</strain>
    </source>
</reference>
<evidence type="ECO:0000313" key="6">
    <source>
        <dbReference type="EMBL" id="KAF1813296.1"/>
    </source>
</evidence>
<dbReference type="Gene3D" id="2.60.40.10">
    <property type="entry name" value="Immunoglobulins"/>
    <property type="match status" value="1"/>
</dbReference>
<feature type="compositionally biased region" description="Polar residues" evidence="4">
    <location>
        <begin position="300"/>
        <end position="309"/>
    </location>
</feature>
<evidence type="ECO:0000313" key="8">
    <source>
        <dbReference type="RefSeq" id="XP_033534927.1"/>
    </source>
</evidence>
<dbReference type="InterPro" id="IPR013783">
    <property type="entry name" value="Ig-like_fold"/>
</dbReference>
<dbReference type="InterPro" id="IPR032640">
    <property type="entry name" value="AMPK1_CBM"/>
</dbReference>
<feature type="region of interest" description="Disordered" evidence="4">
    <location>
        <begin position="1"/>
        <end position="47"/>
    </location>
</feature>
<dbReference type="GeneID" id="54416865"/>
<reference evidence="6 8" key="1">
    <citation type="submission" date="2020-01" db="EMBL/GenBank/DDBJ databases">
        <authorList>
            <consortium name="DOE Joint Genome Institute"/>
            <person name="Haridas S."/>
            <person name="Albert R."/>
            <person name="Binder M."/>
            <person name="Bloem J."/>
            <person name="Labutti K."/>
            <person name="Salamov A."/>
            <person name="Andreopoulos B."/>
            <person name="Baker S.E."/>
            <person name="Barry K."/>
            <person name="Bills G."/>
            <person name="Bluhm B.H."/>
            <person name="Cannon C."/>
            <person name="Castanera R."/>
            <person name="Culley D.E."/>
            <person name="Daum C."/>
            <person name="Ezra D."/>
            <person name="Gonzalez J.B."/>
            <person name="Henrissat B."/>
            <person name="Kuo A."/>
            <person name="Liang C."/>
            <person name="Lipzen A."/>
            <person name="Lutzoni F."/>
            <person name="Magnuson J."/>
            <person name="Mondo S."/>
            <person name="Nolan M."/>
            <person name="Ohm R."/>
            <person name="Pangilinan J."/>
            <person name="Park H.-J."/>
            <person name="Ramirez L."/>
            <person name="Alfaro M."/>
            <person name="Sun H."/>
            <person name="Tritt A."/>
            <person name="Yoshinaga Y."/>
            <person name="Zwiers L.-H."/>
            <person name="Turgeon B.G."/>
            <person name="Goodwin S.B."/>
            <person name="Spatafora J.W."/>
            <person name="Crous P.W."/>
            <person name="Grigoriev I.V."/>
        </authorList>
    </citation>
    <scope>NUCLEOTIDE SEQUENCE</scope>
    <source>
        <strain evidence="6 8">CBS 781.70</strain>
    </source>
</reference>
<dbReference type="PANTHER" id="PTHR10343">
    <property type="entry name" value="5'-AMP-ACTIVATED PROTEIN KINASE , BETA SUBUNIT"/>
    <property type="match status" value="1"/>
</dbReference>
<dbReference type="Pfam" id="PF04739">
    <property type="entry name" value="AMPKBI"/>
    <property type="match status" value="1"/>
</dbReference>
<evidence type="ECO:0000256" key="4">
    <source>
        <dbReference type="SAM" id="MobiDB-lite"/>
    </source>
</evidence>
<dbReference type="AlphaFoldDB" id="A0A6G1G5T3"/>
<sequence>MGNDQSKAKAKAPEQPHPHATNVTPPVPIPSSTTSPTPAARPVTVPVPVTVPQAETMIGPSRVAYKSEAPPTSDTYPLQPAEYGRPPRLPLPIDEQVLMPGSPILAPREPGSAEVDELPRKESMLSSTTVDEEEIEDELPKSAEGVPQKTVPTLLEWAGPGEKVYVTGTFAKWDRKYKLHRNGPSKNKNALSATLQLQPGTHHLKFIVDGEMRLSDHLPTAVDFTNILVNYIEVSPDDIPSAPDAPPGSETPKPDYVVPANIHPPLRLSPPPEPKSVSPVAKVPGAIITPSAPEHATKPASIQPTSPKNYHTDIPTFLADYDTDERDPYFQRAAQVIGYGHPPPSLPMFLSKSILNSATPMKDDASVLVVPNHTVLNHLATSSIRHGVLATSGTTRYKRKVCPPQL</sequence>
<feature type="compositionally biased region" description="Low complexity" evidence="4">
    <location>
        <begin position="275"/>
        <end position="284"/>
    </location>
</feature>
<evidence type="ECO:0000259" key="5">
    <source>
        <dbReference type="SMART" id="SM01010"/>
    </source>
</evidence>
<dbReference type="InterPro" id="IPR050827">
    <property type="entry name" value="CRP1_MDG1_kinase"/>
</dbReference>
<dbReference type="SUPFAM" id="SSF81296">
    <property type="entry name" value="E set domains"/>
    <property type="match status" value="1"/>
</dbReference>
<dbReference type="CDD" id="cd02859">
    <property type="entry name" value="E_set_AMPKbeta_like_N"/>
    <property type="match status" value="1"/>
</dbReference>
<dbReference type="Gene3D" id="6.20.250.60">
    <property type="match status" value="1"/>
</dbReference>
<evidence type="ECO:0000313" key="7">
    <source>
        <dbReference type="Proteomes" id="UP000504638"/>
    </source>
</evidence>
<dbReference type="GO" id="GO:0031588">
    <property type="term" value="C:nucleotide-activated protein kinase complex"/>
    <property type="evidence" value="ECO:0007669"/>
    <property type="project" value="TreeGrafter"/>
</dbReference>
<dbReference type="SUPFAM" id="SSF160219">
    <property type="entry name" value="AMPKBI-like"/>
    <property type="match status" value="1"/>
</dbReference>
<organism evidence="6">
    <name type="scientific">Eremomyces bilateralis CBS 781.70</name>
    <dbReference type="NCBI Taxonomy" id="1392243"/>
    <lineage>
        <taxon>Eukaryota</taxon>
        <taxon>Fungi</taxon>
        <taxon>Dikarya</taxon>
        <taxon>Ascomycota</taxon>
        <taxon>Pezizomycotina</taxon>
        <taxon>Dothideomycetes</taxon>
        <taxon>Dothideomycetes incertae sedis</taxon>
        <taxon>Eremomycetales</taxon>
        <taxon>Eremomycetaceae</taxon>
        <taxon>Eremomyces</taxon>
    </lineage>
</organism>
<proteinExistence type="inferred from homology"/>
<dbReference type="FunFam" id="2.60.40.10:FF:000562">
    <property type="entry name" value="Snf1 kinase complex beta-subunit Gal83"/>
    <property type="match status" value="1"/>
</dbReference>
<dbReference type="GO" id="GO:0005634">
    <property type="term" value="C:nucleus"/>
    <property type="evidence" value="ECO:0007669"/>
    <property type="project" value="TreeGrafter"/>
</dbReference>
<keyword evidence="7" id="KW-1185">Reference proteome</keyword>
<keyword evidence="3" id="KW-0963">Cytoplasm</keyword>
<dbReference type="InterPro" id="IPR014756">
    <property type="entry name" value="Ig_E-set"/>
</dbReference>
<dbReference type="GO" id="GO:0007165">
    <property type="term" value="P:signal transduction"/>
    <property type="evidence" value="ECO:0007669"/>
    <property type="project" value="TreeGrafter"/>
</dbReference>
<dbReference type="GO" id="GO:0005737">
    <property type="term" value="C:cytoplasm"/>
    <property type="evidence" value="ECO:0007669"/>
    <property type="project" value="UniProtKB-SubCell"/>
</dbReference>
<reference evidence="8" key="2">
    <citation type="submission" date="2020-04" db="EMBL/GenBank/DDBJ databases">
        <authorList>
            <consortium name="NCBI Genome Project"/>
        </authorList>
    </citation>
    <scope>NUCLEOTIDE SEQUENCE</scope>
    <source>
        <strain evidence="8">CBS 781.70</strain>
    </source>
</reference>
<dbReference type="OrthoDB" id="531008at2759"/>
<dbReference type="GO" id="GO:0019901">
    <property type="term" value="F:protein kinase binding"/>
    <property type="evidence" value="ECO:0007669"/>
    <property type="project" value="TreeGrafter"/>
</dbReference>
<gene>
    <name evidence="6 8" type="ORF">P152DRAFT_395218</name>
</gene>
<accession>A0A6G1G5T3</accession>
<feature type="region of interest" description="Disordered" evidence="4">
    <location>
        <begin position="60"/>
        <end position="143"/>
    </location>
</feature>
<dbReference type="Pfam" id="PF16561">
    <property type="entry name" value="AMPK1_CBM"/>
    <property type="match status" value="1"/>
</dbReference>
<dbReference type="RefSeq" id="XP_033534927.1">
    <property type="nucleotide sequence ID" value="XM_033676295.1"/>
</dbReference>
<evidence type="ECO:0000256" key="2">
    <source>
        <dbReference type="ARBA" id="ARBA00010926"/>
    </source>
</evidence>
<comment type="subcellular location">
    <subcellularLocation>
        <location evidence="1">Cytoplasm</location>
    </subcellularLocation>
</comment>
<dbReference type="Proteomes" id="UP000504638">
    <property type="component" value="Unplaced"/>
</dbReference>